<feature type="transmembrane region" description="Helical" evidence="1">
    <location>
        <begin position="111"/>
        <end position="138"/>
    </location>
</feature>
<dbReference type="Proteomes" id="UP000640786">
    <property type="component" value="Unassembled WGS sequence"/>
</dbReference>
<accession>A0ABR8R6C1</accession>
<proteinExistence type="predicted"/>
<sequence>MFFEFRFWKYLFHQQELAMSLKDSTMRDFKGRVWFVVLCGVLLFALRDVWGMHTEGLTSLFAKGFGETYVIARIVSLIGAILWSLIYIAFYFFGISYILHKLTNVDLAKIAVLQLFVVSLLLMEKAFVFILYSLVGYTTDFSVLSFGPMAALFLSNKFFIYFFNELSLVTGLIVALQYQFLRIYTDLSGRNLIIILIAIPVVLALLVAGFEILPIEKWIEGGQAA</sequence>
<keyword evidence="1" id="KW-0812">Transmembrane</keyword>
<keyword evidence="1" id="KW-1133">Transmembrane helix</keyword>
<feature type="transmembrane region" description="Helical" evidence="1">
    <location>
        <begin position="158"/>
        <end position="180"/>
    </location>
</feature>
<evidence type="ECO:0000256" key="1">
    <source>
        <dbReference type="SAM" id="Phobius"/>
    </source>
</evidence>
<organism evidence="2 3">
    <name type="scientific">Psychrobacillus faecigallinarum</name>
    <dbReference type="NCBI Taxonomy" id="2762235"/>
    <lineage>
        <taxon>Bacteria</taxon>
        <taxon>Bacillati</taxon>
        <taxon>Bacillota</taxon>
        <taxon>Bacilli</taxon>
        <taxon>Bacillales</taxon>
        <taxon>Bacillaceae</taxon>
        <taxon>Psychrobacillus</taxon>
    </lineage>
</organism>
<keyword evidence="3" id="KW-1185">Reference proteome</keyword>
<evidence type="ECO:0000313" key="2">
    <source>
        <dbReference type="EMBL" id="MBD7943311.1"/>
    </source>
</evidence>
<feature type="transmembrane region" description="Helical" evidence="1">
    <location>
        <begin position="33"/>
        <end position="50"/>
    </location>
</feature>
<dbReference type="EMBL" id="JACSQO010000001">
    <property type="protein sequence ID" value="MBD7943311.1"/>
    <property type="molecule type" value="Genomic_DNA"/>
</dbReference>
<reference evidence="2 3" key="1">
    <citation type="submission" date="2020-08" db="EMBL/GenBank/DDBJ databases">
        <title>A Genomic Blueprint of the Chicken Gut Microbiome.</title>
        <authorList>
            <person name="Gilroy R."/>
            <person name="Ravi A."/>
            <person name="Getino M."/>
            <person name="Pursley I."/>
            <person name="Horton D.L."/>
            <person name="Alikhan N.-F."/>
            <person name="Baker D."/>
            <person name="Gharbi K."/>
            <person name="Hall N."/>
            <person name="Watson M."/>
            <person name="Adriaenssens E.M."/>
            <person name="Foster-Nyarko E."/>
            <person name="Jarju S."/>
            <person name="Secka A."/>
            <person name="Antonio M."/>
            <person name="Oren A."/>
            <person name="Chaudhuri R."/>
            <person name="La Ragione R.M."/>
            <person name="Hildebrand F."/>
            <person name="Pallen M.J."/>
        </authorList>
    </citation>
    <scope>NUCLEOTIDE SEQUENCE [LARGE SCALE GENOMIC DNA]</scope>
    <source>
        <strain evidence="2 3">Sa2BUA9</strain>
    </source>
</reference>
<evidence type="ECO:0008006" key="4">
    <source>
        <dbReference type="Google" id="ProtNLM"/>
    </source>
</evidence>
<evidence type="ECO:0000313" key="3">
    <source>
        <dbReference type="Proteomes" id="UP000640786"/>
    </source>
</evidence>
<keyword evidence="1" id="KW-0472">Membrane</keyword>
<name>A0ABR8R6C1_9BACI</name>
<dbReference type="RefSeq" id="WP_144540459.1">
    <property type="nucleotide sequence ID" value="NZ_JACSQO010000001.1"/>
</dbReference>
<feature type="transmembrane region" description="Helical" evidence="1">
    <location>
        <begin position="70"/>
        <end position="99"/>
    </location>
</feature>
<gene>
    <name evidence="2" type="ORF">H9650_04195</name>
</gene>
<feature type="transmembrane region" description="Helical" evidence="1">
    <location>
        <begin position="192"/>
        <end position="213"/>
    </location>
</feature>
<protein>
    <recommendedName>
        <fullName evidence="4">Yip1 domain-containing protein</fullName>
    </recommendedName>
</protein>
<comment type="caution">
    <text evidence="2">The sequence shown here is derived from an EMBL/GenBank/DDBJ whole genome shotgun (WGS) entry which is preliminary data.</text>
</comment>